<dbReference type="AlphaFoldDB" id="A0A6J5Z9D9"/>
<protein>
    <submittedName>
        <fullName evidence="1">Unannotated protein</fullName>
    </submittedName>
</protein>
<sequence length="264" mass="27204">MAVRPVLSSPMLLLSAIFPSASMEIMPPDVVWRSAVAAMVKPAPLPCATSIVMLLSAATSPFSVSCPVPVMVTSLPAPAALRRPLMAPWAPASTVRLPARTSRAPAAASSKPSSPAAISIFASAPIMPEMCTRRLWEVDALSSVESILTLELTPCALIAKASAASIVVVASKPRSDSFELAARMEKEYGPRSLMCPSSSAASSSGVAVSKACTSPSTGSVDRPFVADIVHAAVLRAVLRSATRSAVDVLVAVFATETRTSACAV</sequence>
<reference evidence="1" key="1">
    <citation type="submission" date="2020-05" db="EMBL/GenBank/DDBJ databases">
        <authorList>
            <person name="Chiriac C."/>
            <person name="Salcher M."/>
            <person name="Ghai R."/>
            <person name="Kavagutti S V."/>
        </authorList>
    </citation>
    <scope>NUCLEOTIDE SEQUENCE</scope>
</reference>
<gene>
    <name evidence="1" type="ORF">UFOPK3547_00337</name>
</gene>
<name>A0A6J5Z9D9_9ZZZZ</name>
<accession>A0A6J5Z9D9</accession>
<dbReference type="EMBL" id="CAESAN010000018">
    <property type="protein sequence ID" value="CAB4338086.1"/>
    <property type="molecule type" value="Genomic_DNA"/>
</dbReference>
<proteinExistence type="predicted"/>
<organism evidence="1">
    <name type="scientific">freshwater metagenome</name>
    <dbReference type="NCBI Taxonomy" id="449393"/>
    <lineage>
        <taxon>unclassified sequences</taxon>
        <taxon>metagenomes</taxon>
        <taxon>ecological metagenomes</taxon>
    </lineage>
</organism>
<evidence type="ECO:0000313" key="1">
    <source>
        <dbReference type="EMBL" id="CAB4338086.1"/>
    </source>
</evidence>